<evidence type="ECO:0000256" key="6">
    <source>
        <dbReference type="RuleBase" id="RU365089"/>
    </source>
</evidence>
<accession>A0A6P2SCL7</accession>
<dbReference type="Proteomes" id="UP000494330">
    <property type="component" value="Unassembled WGS sequence"/>
</dbReference>
<keyword evidence="8" id="KW-1185">Reference proteome</keyword>
<evidence type="ECO:0000313" key="7">
    <source>
        <dbReference type="EMBL" id="VWC43976.1"/>
    </source>
</evidence>
<evidence type="ECO:0000256" key="5">
    <source>
        <dbReference type="ARBA" id="ARBA00023172"/>
    </source>
</evidence>
<dbReference type="PANTHER" id="PTHR33217:SF9">
    <property type="entry name" value="MUTATOR FAMILY TRANSPOSASE"/>
    <property type="match status" value="1"/>
</dbReference>
<dbReference type="GO" id="GO:0003677">
    <property type="term" value="F:DNA binding"/>
    <property type="evidence" value="ECO:0007669"/>
    <property type="project" value="UniProtKB-UniRule"/>
</dbReference>
<keyword evidence="5 6" id="KW-0233">DNA recombination</keyword>
<evidence type="ECO:0000313" key="8">
    <source>
        <dbReference type="Proteomes" id="UP000494330"/>
    </source>
</evidence>
<reference evidence="7 8" key="1">
    <citation type="submission" date="2019-09" db="EMBL/GenBank/DDBJ databases">
        <authorList>
            <person name="Depoorter E."/>
        </authorList>
    </citation>
    <scope>NUCLEOTIDE SEQUENCE [LARGE SCALE GENOMIC DNA]</scope>
    <source>
        <strain evidence="7">LMG 30113</strain>
    </source>
</reference>
<keyword evidence="4 6" id="KW-0238">DNA-binding</keyword>
<evidence type="ECO:0000256" key="4">
    <source>
        <dbReference type="ARBA" id="ARBA00023125"/>
    </source>
</evidence>
<evidence type="ECO:0000256" key="1">
    <source>
        <dbReference type="ARBA" id="ARBA00002190"/>
    </source>
</evidence>
<proteinExistence type="inferred from homology"/>
<gene>
    <name evidence="7" type="ORF">BPA30113_07143</name>
</gene>
<dbReference type="GO" id="GO:0004803">
    <property type="term" value="F:transposase activity"/>
    <property type="evidence" value="ECO:0007669"/>
    <property type="project" value="UniProtKB-UniRule"/>
</dbReference>
<dbReference type="EMBL" id="CABVQD010000046">
    <property type="protein sequence ID" value="VWC43976.1"/>
    <property type="molecule type" value="Genomic_DNA"/>
</dbReference>
<dbReference type="PANTHER" id="PTHR33217">
    <property type="entry name" value="TRANSPOSASE FOR INSERTION SEQUENCE ELEMENT IS1081"/>
    <property type="match status" value="1"/>
</dbReference>
<sequence>MGVGRTSGFGQMRPFDTDTGTAPVGDGAMDLWVALDKVFPQVRHQRCWFHKIGNVLNVMPKSQHAKAALAEIWNAATRADAIIAFNQVVDTYAAKYPRAIEKLAKGRASLLAFYDFRAEHWQHVRTTNPIESTFATVRHSTSRTRNCLSRATFLGVPIMLIEATEQSWRKILSADRIELLLKGAPFKDGIPVIESTPAPQPLAA</sequence>
<keyword evidence="3 6" id="KW-0815">Transposition</keyword>
<comment type="function">
    <text evidence="1 6">Required for the transposition of the insertion element.</text>
</comment>
<keyword evidence="6" id="KW-0814">Transposable element</keyword>
<evidence type="ECO:0000256" key="2">
    <source>
        <dbReference type="ARBA" id="ARBA00010961"/>
    </source>
</evidence>
<comment type="similarity">
    <text evidence="2 6">Belongs to the transposase mutator family.</text>
</comment>
<dbReference type="GO" id="GO:0006313">
    <property type="term" value="P:DNA transposition"/>
    <property type="evidence" value="ECO:0007669"/>
    <property type="project" value="UniProtKB-UniRule"/>
</dbReference>
<dbReference type="InterPro" id="IPR001207">
    <property type="entry name" value="Transposase_mutator"/>
</dbReference>
<organism evidence="7 8">
    <name type="scientific">Burkholderia paludis</name>
    <dbReference type="NCBI Taxonomy" id="1506587"/>
    <lineage>
        <taxon>Bacteria</taxon>
        <taxon>Pseudomonadati</taxon>
        <taxon>Pseudomonadota</taxon>
        <taxon>Betaproteobacteria</taxon>
        <taxon>Burkholderiales</taxon>
        <taxon>Burkholderiaceae</taxon>
        <taxon>Burkholderia</taxon>
        <taxon>Burkholderia cepacia complex</taxon>
    </lineage>
</organism>
<protein>
    <recommendedName>
        <fullName evidence="6">Mutator family transposase</fullName>
    </recommendedName>
</protein>
<dbReference type="Pfam" id="PF00872">
    <property type="entry name" value="Transposase_mut"/>
    <property type="match status" value="1"/>
</dbReference>
<dbReference type="AlphaFoldDB" id="A0A6P2SCL7"/>
<evidence type="ECO:0000256" key="3">
    <source>
        <dbReference type="ARBA" id="ARBA00022578"/>
    </source>
</evidence>
<name>A0A6P2SCL7_9BURK</name>